<dbReference type="PROSITE" id="PS01248">
    <property type="entry name" value="EGF_LAM_1"/>
    <property type="match status" value="2"/>
</dbReference>
<dbReference type="FunFam" id="2.10.25.10:FF:000069">
    <property type="entry name" value="Laminin subunit alpha 1"/>
    <property type="match status" value="1"/>
</dbReference>
<evidence type="ECO:0000256" key="9">
    <source>
        <dbReference type="ARBA" id="ARBA00023292"/>
    </source>
</evidence>
<dbReference type="FunFam" id="2.10.25.10:FF:000209">
    <property type="entry name" value="Laminin subunit alpha 5"/>
    <property type="match status" value="1"/>
</dbReference>
<keyword evidence="4" id="KW-0732">Signal</keyword>
<dbReference type="PRINTS" id="PR00011">
    <property type="entry name" value="EGFLAMININ"/>
</dbReference>
<feature type="disulfide bond" evidence="10">
    <location>
        <begin position="184"/>
        <end position="193"/>
    </location>
</feature>
<keyword evidence="2" id="KW-0964">Secreted</keyword>
<evidence type="ECO:0000256" key="7">
    <source>
        <dbReference type="ARBA" id="ARBA00023157"/>
    </source>
</evidence>
<dbReference type="Gene3D" id="2.10.25.10">
    <property type="entry name" value="Laminin"/>
    <property type="match status" value="4"/>
</dbReference>
<comment type="subcellular location">
    <subcellularLocation>
        <location evidence="1">Secreted</location>
        <location evidence="1">Extracellular space</location>
        <location evidence="1">Extracellular matrix</location>
        <location evidence="1">Basement membrane</location>
    </subcellularLocation>
</comment>
<feature type="disulfide bond" evidence="10">
    <location>
        <begin position="209"/>
        <end position="221"/>
    </location>
</feature>
<keyword evidence="7 10" id="KW-1015">Disulfide bond</keyword>
<dbReference type="PROSITE" id="PS50027">
    <property type="entry name" value="EGF_LAM_2"/>
    <property type="match status" value="3"/>
</dbReference>
<keyword evidence="6" id="KW-0084">Basement membrane</keyword>
<evidence type="ECO:0000256" key="8">
    <source>
        <dbReference type="ARBA" id="ARBA00023180"/>
    </source>
</evidence>
<evidence type="ECO:0000259" key="11">
    <source>
        <dbReference type="PROSITE" id="PS50027"/>
    </source>
</evidence>
<evidence type="ECO:0000256" key="10">
    <source>
        <dbReference type="PROSITE-ProRule" id="PRU00460"/>
    </source>
</evidence>
<dbReference type="GO" id="GO:0007411">
    <property type="term" value="P:axon guidance"/>
    <property type="evidence" value="ECO:0007669"/>
    <property type="project" value="TreeGrafter"/>
</dbReference>
<dbReference type="GO" id="GO:0005604">
    <property type="term" value="C:basement membrane"/>
    <property type="evidence" value="ECO:0007669"/>
    <property type="project" value="UniProtKB-SubCell"/>
</dbReference>
<dbReference type="AlphaFoldDB" id="A0A914S0M7"/>
<keyword evidence="9 10" id="KW-0424">Laminin EGF-like domain</keyword>
<keyword evidence="5" id="KW-0677">Repeat</keyword>
<dbReference type="GO" id="GO:0005201">
    <property type="term" value="F:extracellular matrix structural constituent"/>
    <property type="evidence" value="ECO:0007669"/>
    <property type="project" value="TreeGrafter"/>
</dbReference>
<dbReference type="CDD" id="cd00055">
    <property type="entry name" value="EGF_Lam"/>
    <property type="match status" value="3"/>
</dbReference>
<sequence length="257" mass="28386">MFLLIACNCHGHSEHCEYDADLDQNHLSLDIHGNYEGGGRCLNCRDNTEGINCNKCAPGYFRPRGKFWNDTDVCQRFHRMEGLLISKYCKHFEREFLTAACNCDATKHTGTCAEETAICECKPQFVGENCDECASGYYSPPECKPCECSINGTIDDTSGCIECECDQMGSLNTNCSESSGQCACKPNFGGLSCDVCADGYFDYPKCEYCDCDASGTEESICNKTNGICLCKAGFAGRRCDQCDIAFYGYPNCKRKCL</sequence>
<evidence type="ECO:0000256" key="4">
    <source>
        <dbReference type="ARBA" id="ARBA00022729"/>
    </source>
</evidence>
<dbReference type="SUPFAM" id="SSF57196">
    <property type="entry name" value="EGF/Laminin"/>
    <property type="match status" value="4"/>
</dbReference>
<dbReference type="GO" id="GO:0009888">
    <property type="term" value="P:tissue development"/>
    <property type="evidence" value="ECO:0007669"/>
    <property type="project" value="TreeGrafter"/>
</dbReference>
<feature type="domain" description="Laminin EGF-like" evidence="11">
    <location>
        <begin position="163"/>
        <end position="208"/>
    </location>
</feature>
<accession>A0A914S0M7</accession>
<dbReference type="FunFam" id="2.10.25.10:FF:000034">
    <property type="entry name" value="Laminin subunit alpha 3"/>
    <property type="match status" value="1"/>
</dbReference>
<evidence type="ECO:0000256" key="5">
    <source>
        <dbReference type="ARBA" id="ARBA00022737"/>
    </source>
</evidence>
<feature type="disulfide bond" evidence="10">
    <location>
        <begin position="211"/>
        <end position="228"/>
    </location>
</feature>
<dbReference type="InterPro" id="IPR050440">
    <property type="entry name" value="Laminin/Netrin_ECM"/>
</dbReference>
<dbReference type="GO" id="GO:0009887">
    <property type="term" value="P:animal organ morphogenesis"/>
    <property type="evidence" value="ECO:0007669"/>
    <property type="project" value="TreeGrafter"/>
</dbReference>
<dbReference type="Proteomes" id="UP000887564">
    <property type="component" value="Unplaced"/>
</dbReference>
<keyword evidence="8" id="KW-0325">Glycoprotein</keyword>
<evidence type="ECO:0000313" key="12">
    <source>
        <dbReference type="Proteomes" id="UP000887564"/>
    </source>
</evidence>
<dbReference type="Pfam" id="PF24973">
    <property type="entry name" value="EGF_LMN_ATRN"/>
    <property type="match status" value="1"/>
</dbReference>
<feature type="disulfide bond" evidence="10">
    <location>
        <begin position="230"/>
        <end position="239"/>
    </location>
</feature>
<name>A0A914S0M7_PAREQ</name>
<feature type="domain" description="Laminin EGF-like" evidence="11">
    <location>
        <begin position="7"/>
        <end position="76"/>
    </location>
</feature>
<feature type="disulfide bond" evidence="10">
    <location>
        <begin position="163"/>
        <end position="175"/>
    </location>
</feature>
<keyword evidence="3" id="KW-0272">Extracellular matrix</keyword>
<evidence type="ECO:0000256" key="3">
    <source>
        <dbReference type="ARBA" id="ARBA00022530"/>
    </source>
</evidence>
<proteinExistence type="predicted"/>
<reference evidence="13" key="1">
    <citation type="submission" date="2022-11" db="UniProtKB">
        <authorList>
            <consortium name="WormBaseParasite"/>
        </authorList>
    </citation>
    <scope>IDENTIFICATION</scope>
</reference>
<evidence type="ECO:0000256" key="1">
    <source>
        <dbReference type="ARBA" id="ARBA00004302"/>
    </source>
</evidence>
<dbReference type="PANTHER" id="PTHR10574:SF406">
    <property type="entry name" value="LAMININ SUBUNIT ALPHA 5"/>
    <property type="match status" value="1"/>
</dbReference>
<comment type="caution">
    <text evidence="10">Lacks conserved residue(s) required for the propagation of feature annotation.</text>
</comment>
<organism evidence="12 13">
    <name type="scientific">Parascaris equorum</name>
    <name type="common">Equine roundworm</name>
    <dbReference type="NCBI Taxonomy" id="6256"/>
    <lineage>
        <taxon>Eukaryota</taxon>
        <taxon>Metazoa</taxon>
        <taxon>Ecdysozoa</taxon>
        <taxon>Nematoda</taxon>
        <taxon>Chromadorea</taxon>
        <taxon>Rhabditida</taxon>
        <taxon>Spirurina</taxon>
        <taxon>Ascaridomorpha</taxon>
        <taxon>Ascaridoidea</taxon>
        <taxon>Ascarididae</taxon>
        <taxon>Parascaris</taxon>
    </lineage>
</organism>
<feature type="domain" description="Laminin EGF-like" evidence="11">
    <location>
        <begin position="209"/>
        <end position="254"/>
    </location>
</feature>
<feature type="disulfide bond" evidence="10">
    <location>
        <begin position="165"/>
        <end position="182"/>
    </location>
</feature>
<dbReference type="WBParaSite" id="PEQ_0001069401-mRNA-1">
    <property type="protein sequence ID" value="PEQ_0001069401-mRNA-1"/>
    <property type="gene ID" value="PEQ_0001069401"/>
</dbReference>
<evidence type="ECO:0000313" key="13">
    <source>
        <dbReference type="WBParaSite" id="PEQ_0001069401-mRNA-1"/>
    </source>
</evidence>
<dbReference type="PANTHER" id="PTHR10574">
    <property type="entry name" value="NETRIN/LAMININ-RELATED"/>
    <property type="match status" value="1"/>
</dbReference>
<dbReference type="InterPro" id="IPR002049">
    <property type="entry name" value="LE_dom"/>
</dbReference>
<evidence type="ECO:0000256" key="6">
    <source>
        <dbReference type="ARBA" id="ARBA00022869"/>
    </source>
</evidence>
<protein>
    <submittedName>
        <fullName evidence="13">Laminin EGF-like domain-containing protein</fullName>
    </submittedName>
</protein>
<dbReference type="InterPro" id="IPR056863">
    <property type="entry name" value="LMN_ATRN_NET-like_EGF"/>
</dbReference>
<dbReference type="SMART" id="SM00180">
    <property type="entry name" value="EGF_Lam"/>
    <property type="match status" value="4"/>
</dbReference>
<evidence type="ECO:0000256" key="2">
    <source>
        <dbReference type="ARBA" id="ARBA00022525"/>
    </source>
</evidence>
<dbReference type="Pfam" id="PF00053">
    <property type="entry name" value="EGF_laminin"/>
    <property type="match status" value="3"/>
</dbReference>
<keyword evidence="12" id="KW-1185">Reference proteome</keyword>
<feature type="disulfide bond" evidence="10">
    <location>
        <begin position="44"/>
        <end position="53"/>
    </location>
</feature>